<dbReference type="Gene3D" id="3.40.50.10330">
    <property type="entry name" value="Probable inorganic polyphosphate/atp-NAD kinase, domain 1"/>
    <property type="match status" value="1"/>
</dbReference>
<proteinExistence type="inferred from homology"/>
<keyword evidence="1 8" id="KW-0808">Transferase</keyword>
<dbReference type="GO" id="GO:0003951">
    <property type="term" value="F:NAD+ kinase activity"/>
    <property type="evidence" value="ECO:0007669"/>
    <property type="project" value="UniProtKB-EC"/>
</dbReference>
<dbReference type="HAMAP" id="MF_00361">
    <property type="entry name" value="NAD_kinase"/>
    <property type="match status" value="1"/>
</dbReference>
<evidence type="ECO:0000256" key="7">
    <source>
        <dbReference type="ARBA" id="ARBA00047925"/>
    </source>
</evidence>
<evidence type="ECO:0000313" key="9">
    <source>
        <dbReference type="EMBL" id="MDQ0166868.1"/>
    </source>
</evidence>
<evidence type="ECO:0000313" key="10">
    <source>
        <dbReference type="Proteomes" id="UP001235840"/>
    </source>
</evidence>
<evidence type="ECO:0000256" key="1">
    <source>
        <dbReference type="ARBA" id="ARBA00022679"/>
    </source>
</evidence>
<dbReference type="Proteomes" id="UP001235840">
    <property type="component" value="Unassembled WGS sequence"/>
</dbReference>
<feature type="active site" description="Proton acceptor" evidence="8">
    <location>
        <position position="70"/>
    </location>
</feature>
<dbReference type="InterPro" id="IPR017438">
    <property type="entry name" value="ATP-NAD_kinase_N"/>
</dbReference>
<keyword evidence="3 8" id="KW-0418">Kinase</keyword>
<evidence type="ECO:0000256" key="6">
    <source>
        <dbReference type="ARBA" id="ARBA00023027"/>
    </source>
</evidence>
<comment type="subcellular location">
    <subcellularLocation>
        <location evidence="8">Cytoplasm</location>
    </subcellularLocation>
</comment>
<evidence type="ECO:0000256" key="2">
    <source>
        <dbReference type="ARBA" id="ARBA00022741"/>
    </source>
</evidence>
<evidence type="ECO:0000256" key="3">
    <source>
        <dbReference type="ARBA" id="ARBA00022777"/>
    </source>
</evidence>
<organism evidence="9 10">
    <name type="scientific">Caldalkalibacillus horti</name>
    <dbReference type="NCBI Taxonomy" id="77523"/>
    <lineage>
        <taxon>Bacteria</taxon>
        <taxon>Bacillati</taxon>
        <taxon>Bacillota</taxon>
        <taxon>Bacilli</taxon>
        <taxon>Bacillales</taxon>
        <taxon>Bacillaceae</taxon>
        <taxon>Caldalkalibacillus</taxon>
    </lineage>
</organism>
<keyword evidence="6 8" id="KW-0520">NAD</keyword>
<keyword evidence="8" id="KW-0963">Cytoplasm</keyword>
<feature type="binding site" evidence="8">
    <location>
        <position position="155"/>
    </location>
    <ligand>
        <name>NAD(+)</name>
        <dbReference type="ChEBI" id="CHEBI:57540"/>
    </ligand>
</feature>
<evidence type="ECO:0000256" key="5">
    <source>
        <dbReference type="ARBA" id="ARBA00022857"/>
    </source>
</evidence>
<feature type="binding site" evidence="8">
    <location>
        <begin position="144"/>
        <end position="145"/>
    </location>
    <ligand>
        <name>NAD(+)</name>
        <dbReference type="ChEBI" id="CHEBI:57540"/>
    </ligand>
</feature>
<feature type="binding site" evidence="8">
    <location>
        <position position="244"/>
    </location>
    <ligand>
        <name>NAD(+)</name>
        <dbReference type="ChEBI" id="CHEBI:57540"/>
    </ligand>
</feature>
<dbReference type="PANTHER" id="PTHR20275">
    <property type="entry name" value="NAD KINASE"/>
    <property type="match status" value="1"/>
</dbReference>
<keyword evidence="10" id="KW-1185">Reference proteome</keyword>
<protein>
    <recommendedName>
        <fullName evidence="8">NAD kinase</fullName>
        <ecNumber evidence="8">2.7.1.23</ecNumber>
    </recommendedName>
    <alternativeName>
        <fullName evidence="8">ATP-dependent NAD kinase</fullName>
    </alternativeName>
</protein>
<dbReference type="PANTHER" id="PTHR20275:SF0">
    <property type="entry name" value="NAD KINASE"/>
    <property type="match status" value="1"/>
</dbReference>
<dbReference type="EMBL" id="JAUSTY010000011">
    <property type="protein sequence ID" value="MDQ0166868.1"/>
    <property type="molecule type" value="Genomic_DNA"/>
</dbReference>
<dbReference type="InterPro" id="IPR016064">
    <property type="entry name" value="NAD/diacylglycerol_kinase_sf"/>
</dbReference>
<comment type="caution">
    <text evidence="8">Lacks conserved residue(s) required for the propagation of feature annotation.</text>
</comment>
<comment type="catalytic activity">
    <reaction evidence="7 8">
        <text>NAD(+) + ATP = ADP + NADP(+) + H(+)</text>
        <dbReference type="Rhea" id="RHEA:18629"/>
        <dbReference type="ChEBI" id="CHEBI:15378"/>
        <dbReference type="ChEBI" id="CHEBI:30616"/>
        <dbReference type="ChEBI" id="CHEBI:57540"/>
        <dbReference type="ChEBI" id="CHEBI:58349"/>
        <dbReference type="ChEBI" id="CHEBI:456216"/>
        <dbReference type="EC" id="2.7.1.23"/>
    </reaction>
</comment>
<keyword evidence="5 8" id="KW-0521">NADP</keyword>
<dbReference type="InterPro" id="IPR002504">
    <property type="entry name" value="NADK"/>
</dbReference>
<dbReference type="EC" id="2.7.1.23" evidence="8"/>
<accession>A0ABT9W0T5</accession>
<comment type="cofactor">
    <cofactor evidence="8">
        <name>a divalent metal cation</name>
        <dbReference type="ChEBI" id="CHEBI:60240"/>
    </cofactor>
</comment>
<reference evidence="9 10" key="1">
    <citation type="submission" date="2023-07" db="EMBL/GenBank/DDBJ databases">
        <title>Genomic Encyclopedia of Type Strains, Phase IV (KMG-IV): sequencing the most valuable type-strain genomes for metagenomic binning, comparative biology and taxonomic classification.</title>
        <authorList>
            <person name="Goeker M."/>
        </authorList>
    </citation>
    <scope>NUCLEOTIDE SEQUENCE [LARGE SCALE GENOMIC DNA]</scope>
    <source>
        <strain evidence="9 10">DSM 12751</strain>
    </source>
</reference>
<comment type="similarity">
    <text evidence="8">Belongs to the NAD kinase family.</text>
</comment>
<feature type="binding site" evidence="8">
    <location>
        <position position="174"/>
    </location>
    <ligand>
        <name>NAD(+)</name>
        <dbReference type="ChEBI" id="CHEBI:57540"/>
    </ligand>
</feature>
<feature type="binding site" evidence="8">
    <location>
        <begin position="70"/>
        <end position="71"/>
    </location>
    <ligand>
        <name>NAD(+)</name>
        <dbReference type="ChEBI" id="CHEBI:57540"/>
    </ligand>
</feature>
<dbReference type="Pfam" id="PF20143">
    <property type="entry name" value="NAD_kinase_C"/>
    <property type="match status" value="1"/>
</dbReference>
<dbReference type="Gene3D" id="2.60.200.30">
    <property type="entry name" value="Probable inorganic polyphosphate/atp-NAD kinase, domain 2"/>
    <property type="match status" value="1"/>
</dbReference>
<evidence type="ECO:0000256" key="4">
    <source>
        <dbReference type="ARBA" id="ARBA00022840"/>
    </source>
</evidence>
<comment type="function">
    <text evidence="8">Involved in the regulation of the intracellular balance of NAD and NADP, and is a key enzyme in the biosynthesis of NADP. Catalyzes specifically the phosphorylation on 2'-hydroxyl of the adenosine moiety of NAD to yield NADP.</text>
</comment>
<name>A0ABT9W0T5_9BACI</name>
<dbReference type="Pfam" id="PF01513">
    <property type="entry name" value="NAD_kinase"/>
    <property type="match status" value="1"/>
</dbReference>
<comment type="caution">
    <text evidence="9">The sequence shown here is derived from an EMBL/GenBank/DDBJ whole genome shotgun (WGS) entry which is preliminary data.</text>
</comment>
<sequence length="287" mass="31780">MKALQIGLAINRGKPKALIVARELIPLMEEKGIQVWVEPRVAKHIGREDLSLAYEEFPLKVDILFVFGGDGSILGIARDFAKHDIPILGINLGHLGFLSEAEPDDLPDMLDFIVQKQYKTEERMMLEAELYRAGSLIQSWTALNDVGIAKGSYSRMITCKILLDNKELNTFFGDGLIISSPTGSTAYSMSAGGPIVAPNMDALLLTPVCPHSLTARPIILSADEEITIEVSATHNELGLSIDGQIGFELEIFDQIKIKRSPFTTTLIKWKDRSFFDVIKSKFHHAVE</sequence>
<keyword evidence="2 8" id="KW-0547">Nucleotide-binding</keyword>
<dbReference type="RefSeq" id="WP_307395411.1">
    <property type="nucleotide sequence ID" value="NZ_BAAADK010000003.1"/>
</dbReference>
<evidence type="ECO:0000256" key="8">
    <source>
        <dbReference type="HAMAP-Rule" id="MF_00361"/>
    </source>
</evidence>
<keyword evidence="4 8" id="KW-0067">ATP-binding</keyword>
<gene>
    <name evidence="8" type="primary">nadK</name>
    <name evidence="9" type="ORF">J2S11_002784</name>
</gene>
<feature type="binding site" evidence="8">
    <location>
        <begin position="185"/>
        <end position="190"/>
    </location>
    <ligand>
        <name>NAD(+)</name>
        <dbReference type="ChEBI" id="CHEBI:57540"/>
    </ligand>
</feature>
<dbReference type="SUPFAM" id="SSF111331">
    <property type="entry name" value="NAD kinase/diacylglycerol kinase-like"/>
    <property type="match status" value="1"/>
</dbReference>
<dbReference type="InterPro" id="IPR017437">
    <property type="entry name" value="ATP-NAD_kinase_PpnK-typ_C"/>
</dbReference>